<protein>
    <recommendedName>
        <fullName evidence="2">Four helix bundle protein</fullName>
    </recommendedName>
</protein>
<sequence>MVFDDSDNLQAADRIPAYQAARSFASAVNEYSLRRYQEKRAGVDIDRLQRNSSLIPAKIVSGHCLGYDQEFLRENIRLCREARAAVLDCEPILKRLSERPEETLDVTLLLDLMRETILELNNWISNLERRVWW</sequence>
<reference evidence="1" key="1">
    <citation type="submission" date="2017-02" db="EMBL/GenBank/DDBJ databases">
        <title>Delving into the versatile metabolic prowess of the omnipresent phylum Bacteroidetes.</title>
        <authorList>
            <person name="Nobu M.K."/>
            <person name="Mei R."/>
            <person name="Narihiro T."/>
            <person name="Kuroda K."/>
            <person name="Liu W.-T."/>
        </authorList>
    </citation>
    <scope>NUCLEOTIDE SEQUENCE</scope>
    <source>
        <strain evidence="1">ADurb.Bin417</strain>
    </source>
</reference>
<dbReference type="AlphaFoldDB" id="A0A1V5MJQ1"/>
<name>A0A1V5MJQ1_UNCT6</name>
<gene>
    <name evidence="1" type="ORF">BWY73_00316</name>
</gene>
<organism evidence="1">
    <name type="scientific">candidate division TA06 bacterium ADurb.Bin417</name>
    <dbReference type="NCBI Taxonomy" id="1852828"/>
    <lineage>
        <taxon>Bacteria</taxon>
        <taxon>Bacteria division TA06</taxon>
    </lineage>
</organism>
<dbReference type="EMBL" id="MWAK01000023">
    <property type="protein sequence ID" value="OPZ93464.1"/>
    <property type="molecule type" value="Genomic_DNA"/>
</dbReference>
<evidence type="ECO:0008006" key="2">
    <source>
        <dbReference type="Google" id="ProtNLM"/>
    </source>
</evidence>
<comment type="caution">
    <text evidence="1">The sequence shown here is derived from an EMBL/GenBank/DDBJ whole genome shotgun (WGS) entry which is preliminary data.</text>
</comment>
<proteinExistence type="predicted"/>
<accession>A0A1V5MJQ1</accession>
<evidence type="ECO:0000313" key="1">
    <source>
        <dbReference type="EMBL" id="OPZ93464.1"/>
    </source>
</evidence>
<dbReference type="Proteomes" id="UP000485484">
    <property type="component" value="Unassembled WGS sequence"/>
</dbReference>